<sequence length="411" mass="45536">MLGSRLQLGRGHGDDRVCYADKARRSRHSHQWHYQRSPRKSSSTSNLGLIASGTREQDNRAGTEEDTPKTGIASVSSWGPSVGHSCNLKRFLGSITPSVPALYPSKMEKRGWRSSEQECSPYFALADLWVSFTEWSAYGAGVPLVLSGADSVIQYYVPFLSGIQLYGESNRPCPDSRGHGEESDGDCSQDSSSEGCSDYEHENGLGCSTEWKSNHVAGTLNLRMDKFCLTEKHEHQQNGSSSDDGDFGHFRGHLLFEFLEQDPPFIREPLSDKISDLARCFPALKSLRSCDLLPSSWISVAWYPIYRIPNGPTLKDLDACFLTFHSLSTLMKDDGGASGPSISILQGVPMVSLPVFGLASYKCRGSIWTPNGGTEMQLVNSLMQAADDWVRLQNINHPDYRFFASHGTFRR</sequence>
<dbReference type="InterPro" id="IPR008507">
    <property type="entry name" value="DUF789"/>
</dbReference>
<accession>A0AAV8PYM6</accession>
<comment type="caution">
    <text evidence="2">The sequence shown here is derived from an EMBL/GenBank/DDBJ whole genome shotgun (WGS) entry which is preliminary data.</text>
</comment>
<proteinExistence type="predicted"/>
<reference evidence="2 3" key="1">
    <citation type="submission" date="2022-12" db="EMBL/GenBank/DDBJ databases">
        <title>Chromosome-scale assembly of the Ensete ventricosum genome.</title>
        <authorList>
            <person name="Dussert Y."/>
            <person name="Stocks J."/>
            <person name="Wendawek A."/>
            <person name="Woldeyes F."/>
            <person name="Nichols R.A."/>
            <person name="Borrell J.S."/>
        </authorList>
    </citation>
    <scope>NUCLEOTIDE SEQUENCE [LARGE SCALE GENOMIC DNA]</scope>
    <source>
        <strain evidence="3">cv. Maze</strain>
        <tissue evidence="2">Seeds</tissue>
    </source>
</reference>
<name>A0AAV8PYM6_ENSVE</name>
<dbReference type="Proteomes" id="UP001222027">
    <property type="component" value="Unassembled WGS sequence"/>
</dbReference>
<evidence type="ECO:0000256" key="1">
    <source>
        <dbReference type="SAM" id="MobiDB-lite"/>
    </source>
</evidence>
<keyword evidence="3" id="KW-1185">Reference proteome</keyword>
<feature type="compositionally biased region" description="Basic and acidic residues" evidence="1">
    <location>
        <begin position="55"/>
        <end position="68"/>
    </location>
</feature>
<evidence type="ECO:0000313" key="3">
    <source>
        <dbReference type="Proteomes" id="UP001222027"/>
    </source>
</evidence>
<feature type="region of interest" description="Disordered" evidence="1">
    <location>
        <begin position="52"/>
        <end position="74"/>
    </location>
</feature>
<feature type="region of interest" description="Disordered" evidence="1">
    <location>
        <begin position="171"/>
        <end position="193"/>
    </location>
</feature>
<organism evidence="2 3">
    <name type="scientific">Ensete ventricosum</name>
    <name type="common">Abyssinian banana</name>
    <name type="synonym">Musa ensete</name>
    <dbReference type="NCBI Taxonomy" id="4639"/>
    <lineage>
        <taxon>Eukaryota</taxon>
        <taxon>Viridiplantae</taxon>
        <taxon>Streptophyta</taxon>
        <taxon>Embryophyta</taxon>
        <taxon>Tracheophyta</taxon>
        <taxon>Spermatophyta</taxon>
        <taxon>Magnoliopsida</taxon>
        <taxon>Liliopsida</taxon>
        <taxon>Zingiberales</taxon>
        <taxon>Musaceae</taxon>
        <taxon>Ensete</taxon>
    </lineage>
</organism>
<dbReference type="PANTHER" id="PTHR31343">
    <property type="entry name" value="T15D22.8"/>
    <property type="match status" value="1"/>
</dbReference>
<dbReference type="Pfam" id="PF05623">
    <property type="entry name" value="DUF789"/>
    <property type="match status" value="1"/>
</dbReference>
<feature type="region of interest" description="Disordered" evidence="1">
    <location>
        <begin position="28"/>
        <end position="47"/>
    </location>
</feature>
<protein>
    <submittedName>
        <fullName evidence="2">Uncharacterized protein</fullName>
    </submittedName>
</protein>
<dbReference type="AlphaFoldDB" id="A0AAV8PYM6"/>
<gene>
    <name evidence="2" type="ORF">OPV22_009142</name>
</gene>
<evidence type="ECO:0000313" key="2">
    <source>
        <dbReference type="EMBL" id="KAJ8498590.1"/>
    </source>
</evidence>
<feature type="compositionally biased region" description="Basic residues" evidence="1">
    <location>
        <begin position="28"/>
        <end position="39"/>
    </location>
</feature>
<dbReference type="PANTHER" id="PTHR31343:SF42">
    <property type="entry name" value="T15D22.8"/>
    <property type="match status" value="1"/>
</dbReference>
<dbReference type="EMBL" id="JAQQAF010000003">
    <property type="protein sequence ID" value="KAJ8498590.1"/>
    <property type="molecule type" value="Genomic_DNA"/>
</dbReference>